<sequence length="62" mass="7017">MGVPGCFRFDDLAFGRATSNTCYVHLERENAGASLADNWRGSEVERFLGGRLLRNHRLMVFV</sequence>
<dbReference type="AlphaFoldDB" id="A0A1E3QP49"/>
<accession>A0A1E3QP49</accession>
<gene>
    <name evidence="1" type="ORF">BABINDRAFT_162262</name>
</gene>
<evidence type="ECO:0000313" key="1">
    <source>
        <dbReference type="EMBL" id="ODQ79224.1"/>
    </source>
</evidence>
<dbReference type="GeneID" id="30147106"/>
<proteinExistence type="predicted"/>
<keyword evidence="2" id="KW-1185">Reference proteome</keyword>
<dbReference type="Proteomes" id="UP000094336">
    <property type="component" value="Unassembled WGS sequence"/>
</dbReference>
<evidence type="ECO:0000313" key="2">
    <source>
        <dbReference type="Proteomes" id="UP000094336"/>
    </source>
</evidence>
<reference evidence="2" key="1">
    <citation type="submission" date="2016-05" db="EMBL/GenBank/DDBJ databases">
        <title>Comparative genomics of biotechnologically important yeasts.</title>
        <authorList>
            <consortium name="DOE Joint Genome Institute"/>
            <person name="Riley R."/>
            <person name="Haridas S."/>
            <person name="Wolfe K.H."/>
            <person name="Lopes M.R."/>
            <person name="Hittinger C.T."/>
            <person name="Goker M."/>
            <person name="Salamov A."/>
            <person name="Wisecaver J."/>
            <person name="Long T.M."/>
            <person name="Aerts A.L."/>
            <person name="Barry K."/>
            <person name="Choi C."/>
            <person name="Clum A."/>
            <person name="Coughlan A.Y."/>
            <person name="Deshpande S."/>
            <person name="Douglass A.P."/>
            <person name="Hanson S.J."/>
            <person name="Klenk H.-P."/>
            <person name="Labutti K."/>
            <person name="Lapidus A."/>
            <person name="Lindquist E."/>
            <person name="Lipzen A."/>
            <person name="Meier-Kolthoff J.P."/>
            <person name="Ohm R.A."/>
            <person name="Otillar R.P."/>
            <person name="Pangilinan J."/>
            <person name="Peng Y."/>
            <person name="Rokas A."/>
            <person name="Rosa C.A."/>
            <person name="Scheuner C."/>
            <person name="Sibirny A.A."/>
            <person name="Slot J.C."/>
            <person name="Stielow J.B."/>
            <person name="Sun H."/>
            <person name="Kurtzman C.P."/>
            <person name="Blackwell M."/>
            <person name="Grigoriev I.V."/>
            <person name="Jeffries T.W."/>
        </authorList>
    </citation>
    <scope>NUCLEOTIDE SEQUENCE [LARGE SCALE GENOMIC DNA]</scope>
    <source>
        <strain evidence="2">NRRL Y-12698</strain>
    </source>
</reference>
<name>A0A1E3QP49_9ASCO</name>
<dbReference type="RefSeq" id="XP_018984552.1">
    <property type="nucleotide sequence ID" value="XM_019129253.1"/>
</dbReference>
<protein>
    <submittedName>
        <fullName evidence="1">Uncharacterized protein</fullName>
    </submittedName>
</protein>
<organism evidence="1 2">
    <name type="scientific">Babjeviella inositovora NRRL Y-12698</name>
    <dbReference type="NCBI Taxonomy" id="984486"/>
    <lineage>
        <taxon>Eukaryota</taxon>
        <taxon>Fungi</taxon>
        <taxon>Dikarya</taxon>
        <taxon>Ascomycota</taxon>
        <taxon>Saccharomycotina</taxon>
        <taxon>Pichiomycetes</taxon>
        <taxon>Serinales incertae sedis</taxon>
        <taxon>Babjeviella</taxon>
    </lineage>
</organism>
<dbReference type="EMBL" id="KV454433">
    <property type="protein sequence ID" value="ODQ79224.1"/>
    <property type="molecule type" value="Genomic_DNA"/>
</dbReference>